<evidence type="ECO:0000313" key="3">
    <source>
        <dbReference type="Proteomes" id="UP000308730"/>
    </source>
</evidence>
<feature type="compositionally biased region" description="Polar residues" evidence="1">
    <location>
        <begin position="205"/>
        <end position="216"/>
    </location>
</feature>
<feature type="compositionally biased region" description="Polar residues" evidence="1">
    <location>
        <begin position="1"/>
        <end position="12"/>
    </location>
</feature>
<feature type="compositionally biased region" description="Low complexity" evidence="1">
    <location>
        <begin position="632"/>
        <end position="653"/>
    </location>
</feature>
<sequence>MRRSSRLSTAPKSSAARMRGLNLTLDTAENSVTTVGQPRDEPSQEAYLEEPSSALASKIMCAWDNPSPPPSPTLPSHESANLIDIDPPSDSQGEDTPPLGSASSESAVAAMLDVRQGTTELASYEDVQSASNVQPDLITFDSLPSHGSAHPAHPSVIDPLQQATTELAAQKHSLTVDDFLAISPERQACSSLIATTPAGRERSIEQQVATPSQSGEETPDHMTGVSLPSTPTHVEPIVNLSPHEESPVPLRRSSRPRRSVSPFVTPLIQQRSLAAAGERKDVPALTASPDEPILLSPRSGTARRRSMKGKGRELPELLPSPSVHVDNETSTPGLAAVSIAESPRGSPLRTAEPTSRVRLKSLSPTSSGVLEQLLPKPNESMMHNPFIPQPVFSAPSRDTIPPGAALSTSLEPPRTPARRIPISQAVKEGSARTALQFLSPRKDLHGPHTEQLASPMFRRVALDDPSRSPAKRIPIAEMSSPAKPSANIGVPPKSVLFSGRCQSEEPQVSAASQKMRSASVEPTWSQLSAQKDGQIRRIPASALATPTKRSALPFPITRTPSRVTSTIPEVDESEPQTVAQHTAGAFGSPIRGSSLRPPPARVESRIPRIGAKPYARPAIKTPTVRSKNADVAPTSSASRAAKSPSDPASKSFANQARIIRAATGKPTTPSNSNAVAGPGPRTQTQRATTGFSFGAPSAFTNLKRKRDEDMKAASVTTQPMMIRKVTSKPTTASRTTDSTEAIISSPLKSRSPLPSGTHAAPPHQGKIKMRKVMTVKLKTVLSPSPPPSETETRDSLLPSVPTTVPTRDNEQQGELTSVVDAHGPPIPSETDSPLNEDERSTVLRPTTPDPPSDSPDINIRRTRLRKAQTDVFGTVAPASKSRRKTGPSGPDFGAFVGMSALALKSLTASNTLRNQQQVVELHTEVVRIEAKRPDSPTTKVRTILERQKEDRVKDRQVRAERRALRSSGGEEGTSEAPSSDLEDEGAPDVDIPPKYRRGPGEEEDYETPPKPERPLKRSRFEGDEERELVEDRRVKWDRGLSTTVYIDDSPPQPTFTRQELSKKGCLTPAAKTLRLDTMGNVLNASAPLADLVPENVIVKKFVYMDDPSPDPPPPDPNPGVRSTRSKNKKAKS</sequence>
<feature type="compositionally biased region" description="Basic and acidic residues" evidence="1">
    <location>
        <begin position="1007"/>
        <end position="1021"/>
    </location>
</feature>
<feature type="region of interest" description="Disordered" evidence="1">
    <location>
        <begin position="195"/>
        <end position="370"/>
    </location>
</feature>
<feature type="compositionally biased region" description="Polar residues" evidence="1">
    <location>
        <begin position="24"/>
        <end position="36"/>
    </location>
</feature>
<proteinExistence type="predicted"/>
<evidence type="ECO:0000313" key="2">
    <source>
        <dbReference type="EMBL" id="THH32135.1"/>
    </source>
</evidence>
<feature type="compositionally biased region" description="Polar residues" evidence="1">
    <location>
        <begin position="681"/>
        <end position="691"/>
    </location>
</feature>
<organism evidence="2 3">
    <name type="scientific">Antrodiella citrinella</name>
    <dbReference type="NCBI Taxonomy" id="2447956"/>
    <lineage>
        <taxon>Eukaryota</taxon>
        <taxon>Fungi</taxon>
        <taxon>Dikarya</taxon>
        <taxon>Basidiomycota</taxon>
        <taxon>Agaricomycotina</taxon>
        <taxon>Agaricomycetes</taxon>
        <taxon>Polyporales</taxon>
        <taxon>Steccherinaceae</taxon>
        <taxon>Antrodiella</taxon>
    </lineage>
</organism>
<keyword evidence="3" id="KW-1185">Reference proteome</keyword>
<feature type="compositionally biased region" description="Polar residues" evidence="1">
    <location>
        <begin position="558"/>
        <end position="567"/>
    </location>
</feature>
<feature type="region of interest" description="Disordered" evidence="1">
    <location>
        <begin position="930"/>
        <end position="1031"/>
    </location>
</feature>
<feature type="region of interest" description="Disordered" evidence="1">
    <location>
        <begin position="551"/>
        <end position="575"/>
    </location>
</feature>
<dbReference type="OrthoDB" id="2148418at2759"/>
<feature type="region of interest" description="Disordered" evidence="1">
    <location>
        <begin position="725"/>
        <end position="768"/>
    </location>
</feature>
<feature type="compositionally biased region" description="Polar residues" evidence="1">
    <location>
        <begin position="727"/>
        <end position="742"/>
    </location>
</feature>
<feature type="region of interest" description="Disordered" evidence="1">
    <location>
        <begin position="609"/>
        <end position="697"/>
    </location>
</feature>
<feature type="compositionally biased region" description="Polar residues" evidence="1">
    <location>
        <begin position="665"/>
        <end position="674"/>
    </location>
</feature>
<feature type="compositionally biased region" description="Low complexity" evidence="1">
    <location>
        <begin position="744"/>
        <end position="755"/>
    </location>
</feature>
<name>A0A4S4N1H7_9APHY</name>
<dbReference type="AlphaFoldDB" id="A0A4S4N1H7"/>
<protein>
    <submittedName>
        <fullName evidence="2">Uncharacterized protein</fullName>
    </submittedName>
</protein>
<dbReference type="Proteomes" id="UP000308730">
    <property type="component" value="Unassembled WGS sequence"/>
</dbReference>
<feature type="compositionally biased region" description="Basic residues" evidence="1">
    <location>
        <begin position="1123"/>
        <end position="1132"/>
    </location>
</feature>
<reference evidence="2" key="1">
    <citation type="submission" date="2019-02" db="EMBL/GenBank/DDBJ databases">
        <title>Genome sequencing of the rare red list fungi Antrodiella citrinella (Flaviporus citrinellus).</title>
        <authorList>
            <person name="Buettner E."/>
            <person name="Kellner H."/>
        </authorList>
    </citation>
    <scope>NUCLEOTIDE SEQUENCE [LARGE SCALE GENOMIC DNA]</scope>
    <source>
        <strain evidence="2">DSM 108506</strain>
    </source>
</reference>
<comment type="caution">
    <text evidence="2">The sequence shown here is derived from an EMBL/GenBank/DDBJ whole genome shotgun (WGS) entry which is preliminary data.</text>
</comment>
<feature type="region of interest" description="Disordered" evidence="1">
    <location>
        <begin position="1"/>
        <end position="104"/>
    </location>
</feature>
<gene>
    <name evidence="2" type="ORF">EUX98_g2052</name>
</gene>
<evidence type="ECO:0000256" key="1">
    <source>
        <dbReference type="SAM" id="MobiDB-lite"/>
    </source>
</evidence>
<feature type="compositionally biased region" description="Basic and acidic residues" evidence="1">
    <location>
        <begin position="942"/>
        <end position="963"/>
    </location>
</feature>
<dbReference type="EMBL" id="SGPM01000029">
    <property type="protein sequence ID" value="THH32135.1"/>
    <property type="molecule type" value="Genomic_DNA"/>
</dbReference>
<feature type="region of interest" description="Disordered" evidence="1">
    <location>
        <begin position="1103"/>
        <end position="1132"/>
    </location>
</feature>
<feature type="region of interest" description="Disordered" evidence="1">
    <location>
        <begin position="780"/>
        <end position="857"/>
    </location>
</feature>
<accession>A0A4S4N1H7</accession>